<feature type="compositionally biased region" description="Basic and acidic residues" evidence="1">
    <location>
        <begin position="95"/>
        <end position="123"/>
    </location>
</feature>
<protein>
    <recommendedName>
        <fullName evidence="5">Transmembrane protein</fullName>
    </recommendedName>
</protein>
<evidence type="ECO:0008006" key="5">
    <source>
        <dbReference type="Google" id="ProtNLM"/>
    </source>
</evidence>
<evidence type="ECO:0000313" key="3">
    <source>
        <dbReference type="EMBL" id="OEH80625.1"/>
    </source>
</evidence>
<comment type="caution">
    <text evidence="3">The sequence shown here is derived from an EMBL/GenBank/DDBJ whole genome shotgun (WGS) entry which is preliminary data.</text>
</comment>
<reference evidence="3 4" key="1">
    <citation type="journal article" date="2016" name="BMC Genomics">
        <title>Comparative genomics reveals Cyclospora cayetanensis possesses coccidia-like metabolism and invasion components but unique surface antigens.</title>
        <authorList>
            <person name="Liu S."/>
            <person name="Wang L."/>
            <person name="Zheng H."/>
            <person name="Xu Z."/>
            <person name="Roellig D.M."/>
            <person name="Li N."/>
            <person name="Frace M.A."/>
            <person name="Tang K."/>
            <person name="Arrowood M.J."/>
            <person name="Moss D.M."/>
            <person name="Zhang L."/>
            <person name="Feng Y."/>
            <person name="Xiao L."/>
        </authorList>
    </citation>
    <scope>NUCLEOTIDE SEQUENCE [LARGE SCALE GENOMIC DNA]</scope>
    <source>
        <strain evidence="3 4">CHN_HEN01</strain>
    </source>
</reference>
<sequence length="352" mass="39188">MRVGPCGPWGPLPPPRCFLLVLALAAVTVYGNFTVRAPPVGPTEEAEPFVGDSRWGKAVRHRWEDASYGAYLKEQIQRVNDFGYWVKVIRSGLEQRPEKEKRKQEQSSKKIHEPARVEKDDKNKGRRSRPTTKLAAHDEWLVAYQEDPFKGLPNLPLQGYTPGSGHTDVETREAVFLQQLEEENAFGSFRLRFQHLRSLAVAAHKRVFTAELPGASQGSPQAIGAISGGPSPSAQWGLAGGLLESPQMPEVNPKAMRMAWMEVAQTVYLPVIEKGPRGSETSRLFMEELQEAFELLDRELVMRTASESSQRLAMQQSSVAAAAAASAANFSSVRRQQQHQWRQQEQGFANTA</sequence>
<dbReference type="VEuPathDB" id="ToxoDB:cyc_06269"/>
<keyword evidence="4" id="KW-1185">Reference proteome</keyword>
<dbReference type="AlphaFoldDB" id="A0A1D3DB18"/>
<keyword evidence="2" id="KW-0732">Signal</keyword>
<evidence type="ECO:0000313" key="4">
    <source>
        <dbReference type="Proteomes" id="UP000095192"/>
    </source>
</evidence>
<feature type="region of interest" description="Disordered" evidence="1">
    <location>
        <begin position="95"/>
        <end position="132"/>
    </location>
</feature>
<dbReference type="EMBL" id="JROU02000024">
    <property type="protein sequence ID" value="OEH80625.1"/>
    <property type="molecule type" value="Genomic_DNA"/>
</dbReference>
<name>A0A1D3DB18_9EIME</name>
<organism evidence="3 4">
    <name type="scientific">Cyclospora cayetanensis</name>
    <dbReference type="NCBI Taxonomy" id="88456"/>
    <lineage>
        <taxon>Eukaryota</taxon>
        <taxon>Sar</taxon>
        <taxon>Alveolata</taxon>
        <taxon>Apicomplexa</taxon>
        <taxon>Conoidasida</taxon>
        <taxon>Coccidia</taxon>
        <taxon>Eucoccidiorida</taxon>
        <taxon>Eimeriorina</taxon>
        <taxon>Eimeriidae</taxon>
        <taxon>Cyclospora</taxon>
    </lineage>
</organism>
<dbReference type="InParanoid" id="A0A1D3DB18"/>
<dbReference type="VEuPathDB" id="ToxoDB:LOC34622469"/>
<gene>
    <name evidence="3" type="ORF">cyc_06269</name>
</gene>
<dbReference type="Proteomes" id="UP000095192">
    <property type="component" value="Unassembled WGS sequence"/>
</dbReference>
<accession>A0A1D3DB18</accession>
<feature type="signal peptide" evidence="2">
    <location>
        <begin position="1"/>
        <end position="31"/>
    </location>
</feature>
<feature type="chain" id="PRO_5008914305" description="Transmembrane protein" evidence="2">
    <location>
        <begin position="32"/>
        <end position="352"/>
    </location>
</feature>
<proteinExistence type="predicted"/>
<evidence type="ECO:0000256" key="2">
    <source>
        <dbReference type="SAM" id="SignalP"/>
    </source>
</evidence>
<evidence type="ECO:0000256" key="1">
    <source>
        <dbReference type="SAM" id="MobiDB-lite"/>
    </source>
</evidence>